<feature type="transmembrane region" description="Helical" evidence="1">
    <location>
        <begin position="73"/>
        <end position="92"/>
    </location>
</feature>
<keyword evidence="1" id="KW-1133">Transmembrane helix</keyword>
<gene>
    <name evidence="2" type="ORF">GB927_007050</name>
</gene>
<evidence type="ECO:0000313" key="2">
    <source>
        <dbReference type="EMBL" id="MCQ4629789.1"/>
    </source>
</evidence>
<dbReference type="Proteomes" id="UP000996601">
    <property type="component" value="Unassembled WGS sequence"/>
</dbReference>
<dbReference type="EMBL" id="WHSB02000002">
    <property type="protein sequence ID" value="MCQ4629789.1"/>
    <property type="molecule type" value="Genomic_DNA"/>
</dbReference>
<keyword evidence="1" id="KW-0472">Membrane</keyword>
<feature type="transmembrane region" description="Helical" evidence="1">
    <location>
        <begin position="142"/>
        <end position="162"/>
    </location>
</feature>
<reference evidence="2" key="1">
    <citation type="submission" date="2021-07" db="EMBL/GenBank/DDBJ databases">
        <title>Shinella sp. nov., a novel member of the genus Shinella from water.</title>
        <authorList>
            <person name="Deng Y."/>
        </authorList>
    </citation>
    <scope>NUCLEOTIDE SEQUENCE</scope>
    <source>
        <strain evidence="2">CPCC 100929</strain>
    </source>
</reference>
<comment type="caution">
    <text evidence="2">The sequence shown here is derived from an EMBL/GenBank/DDBJ whole genome shotgun (WGS) entry which is preliminary data.</text>
</comment>
<feature type="transmembrane region" description="Helical" evidence="1">
    <location>
        <begin position="39"/>
        <end position="61"/>
    </location>
</feature>
<feature type="transmembrane region" description="Helical" evidence="1">
    <location>
        <begin position="167"/>
        <end position="186"/>
    </location>
</feature>
<sequence length="187" mass="20592">MSEAFAFMFGFYGLLLGLAVAEVASGFSRAYDERQTRGMGIVAPLFGILLLLDLITFWMNAWAYRELAEVNYMLAYVVALVALLYYFAATQVFPKATEKDTLDNHIMEHRHVVVFCVLASNLITQIPNAISAFTTPWPLSDTAIWASMNLIYYALLCTAALAKSKKVVIVVVASAILFVIGATAIFA</sequence>
<keyword evidence="1" id="KW-0812">Transmembrane</keyword>
<evidence type="ECO:0000256" key="1">
    <source>
        <dbReference type="SAM" id="Phobius"/>
    </source>
</evidence>
<feature type="transmembrane region" description="Helical" evidence="1">
    <location>
        <begin position="6"/>
        <end position="27"/>
    </location>
</feature>
<feature type="transmembrane region" description="Helical" evidence="1">
    <location>
        <begin position="112"/>
        <end position="130"/>
    </location>
</feature>
<keyword evidence="3" id="KW-1185">Reference proteome</keyword>
<protein>
    <submittedName>
        <fullName evidence="2">Uncharacterized protein</fullName>
    </submittedName>
</protein>
<name>A0ABT1R3P0_9HYPH</name>
<organism evidence="2 3">
    <name type="scientific">Shinella lacus</name>
    <dbReference type="NCBI Taxonomy" id="2654216"/>
    <lineage>
        <taxon>Bacteria</taxon>
        <taxon>Pseudomonadati</taxon>
        <taxon>Pseudomonadota</taxon>
        <taxon>Alphaproteobacteria</taxon>
        <taxon>Hyphomicrobiales</taxon>
        <taxon>Rhizobiaceae</taxon>
        <taxon>Shinella</taxon>
    </lineage>
</organism>
<dbReference type="RefSeq" id="WP_256115961.1">
    <property type="nucleotide sequence ID" value="NZ_WHSB02000002.1"/>
</dbReference>
<evidence type="ECO:0000313" key="3">
    <source>
        <dbReference type="Proteomes" id="UP000996601"/>
    </source>
</evidence>
<proteinExistence type="predicted"/>
<accession>A0ABT1R3P0</accession>